<dbReference type="EMBL" id="JAAQPH010000010">
    <property type="protein sequence ID" value="NIA69861.1"/>
    <property type="molecule type" value="Genomic_DNA"/>
</dbReference>
<protein>
    <submittedName>
        <fullName evidence="1">PAS domain-containing protein</fullName>
    </submittedName>
</protein>
<dbReference type="Pfam" id="PF07310">
    <property type="entry name" value="PAS_5"/>
    <property type="match status" value="1"/>
</dbReference>
<keyword evidence="2" id="KW-1185">Reference proteome</keyword>
<comment type="caution">
    <text evidence="1">The sequence shown here is derived from an EMBL/GenBank/DDBJ whole genome shotgun (WGS) entry which is preliminary data.</text>
</comment>
<gene>
    <name evidence="1" type="ORF">HBA54_14750</name>
</gene>
<dbReference type="RefSeq" id="WP_167225882.1">
    <property type="nucleotide sequence ID" value="NZ_JAAQPH010000010.1"/>
</dbReference>
<name>A0A967EYP1_9PROT</name>
<proteinExistence type="predicted"/>
<sequence length="181" mass="19541">MTQSIESGPLRNLLSHYLEARGSRRMPSRRDIDALKLGPVLPIIWVMEHEPAAGTFRYRIAGEEVNDAFGRSVTGHLLSELVAPDHFPTVTANFLRVIEEEAAMIASGPLYRCTDRMAVGQRLALPLSDDGEKAGGIVGATLRKSLVDLNAVTMQEQTLTFVSVDDLVSPDRSQAAGGLGG</sequence>
<evidence type="ECO:0000313" key="2">
    <source>
        <dbReference type="Proteomes" id="UP000761264"/>
    </source>
</evidence>
<dbReference type="InterPro" id="IPR009922">
    <property type="entry name" value="DUF1457"/>
</dbReference>
<dbReference type="AlphaFoldDB" id="A0A967EYP1"/>
<accession>A0A967EYP1</accession>
<dbReference type="Proteomes" id="UP000761264">
    <property type="component" value="Unassembled WGS sequence"/>
</dbReference>
<organism evidence="1 2">
    <name type="scientific">Pelagibius litoralis</name>
    <dbReference type="NCBI Taxonomy" id="374515"/>
    <lineage>
        <taxon>Bacteria</taxon>
        <taxon>Pseudomonadati</taxon>
        <taxon>Pseudomonadota</taxon>
        <taxon>Alphaproteobacteria</taxon>
        <taxon>Rhodospirillales</taxon>
        <taxon>Rhodovibrionaceae</taxon>
        <taxon>Pelagibius</taxon>
    </lineage>
</organism>
<evidence type="ECO:0000313" key="1">
    <source>
        <dbReference type="EMBL" id="NIA69861.1"/>
    </source>
</evidence>
<reference evidence="1" key="1">
    <citation type="submission" date="2020-03" db="EMBL/GenBank/DDBJ databases">
        <title>Genome of Pelagibius litoralis DSM 21314T.</title>
        <authorList>
            <person name="Wang G."/>
        </authorList>
    </citation>
    <scope>NUCLEOTIDE SEQUENCE</scope>
    <source>
        <strain evidence="1">DSM 21314</strain>
    </source>
</reference>